<dbReference type="EMBL" id="JAEMWZ010000259">
    <property type="protein sequence ID" value="KAG7128999.1"/>
    <property type="molecule type" value="Genomic_DNA"/>
</dbReference>
<comment type="caution">
    <text evidence="3">The sequence shown here is derived from an EMBL/GenBank/DDBJ whole genome shotgun (WGS) entry which is preliminary data.</text>
</comment>
<organism evidence="3 4">
    <name type="scientific">Verticillium longisporum</name>
    <name type="common">Verticillium dahliae var. longisporum</name>
    <dbReference type="NCBI Taxonomy" id="100787"/>
    <lineage>
        <taxon>Eukaryota</taxon>
        <taxon>Fungi</taxon>
        <taxon>Dikarya</taxon>
        <taxon>Ascomycota</taxon>
        <taxon>Pezizomycotina</taxon>
        <taxon>Sordariomycetes</taxon>
        <taxon>Hypocreomycetidae</taxon>
        <taxon>Glomerellales</taxon>
        <taxon>Plectosphaerellaceae</taxon>
        <taxon>Verticillium</taxon>
    </lineage>
</organism>
<name>A0A8I3AMN9_VERLO</name>
<sequence>MRFATGVITACAVLGAVNAGNQPPRTAKIVKAVPSGGSGAVKAAYNGGSGAAKAVYNSGSGVVKSTEPAPKPVTPAATKEEINGWIKDAMAEANAIETATEHEAEQREIAEQEEAERVALEAQQIAEAEEAEYQERKAAEDAAEDAAEVQKLADELAEKKRLQKINKQQEKDVTSWVKKALADARKKEKEEERKILEEKRRLDRLYLERKQRESDEAAAKQAERDAENEREYQWQKEREDKDRKAAKNNDGDDVNSGVNRYANFPQPMPAYQPAPVAPVYQPAQPVQPVQPAYVPQPAPAPIMAVPQVVPVGVRRVGVPFGFPIRNVRRDLSAENEEDEAKGEALDKKTPSPKYVSKPVKKMISFKNSTAKPVSTAKPTETKNAKAKIQKETIEQITRLIKANFE</sequence>
<dbReference type="Proteomes" id="UP000689129">
    <property type="component" value="Unassembled WGS sequence"/>
</dbReference>
<evidence type="ECO:0000256" key="2">
    <source>
        <dbReference type="SAM" id="SignalP"/>
    </source>
</evidence>
<feature type="signal peptide" evidence="2">
    <location>
        <begin position="1"/>
        <end position="19"/>
    </location>
</feature>
<feature type="region of interest" description="Disordered" evidence="1">
    <location>
        <begin position="211"/>
        <end position="261"/>
    </location>
</feature>
<accession>A0A8I3AMN9</accession>
<feature type="chain" id="PRO_5034427307" evidence="2">
    <location>
        <begin position="20"/>
        <end position="405"/>
    </location>
</feature>
<evidence type="ECO:0000256" key="1">
    <source>
        <dbReference type="SAM" id="MobiDB-lite"/>
    </source>
</evidence>
<evidence type="ECO:0000313" key="4">
    <source>
        <dbReference type="Proteomes" id="UP000689129"/>
    </source>
</evidence>
<dbReference type="AlphaFoldDB" id="A0A8I3AMN9"/>
<evidence type="ECO:0000313" key="3">
    <source>
        <dbReference type="EMBL" id="KAG7128999.1"/>
    </source>
</evidence>
<proteinExistence type="predicted"/>
<keyword evidence="2" id="KW-0732">Signal</keyword>
<feature type="region of interest" description="Disordered" evidence="1">
    <location>
        <begin position="332"/>
        <end position="354"/>
    </location>
</feature>
<reference evidence="3" key="1">
    <citation type="journal article" date="2021" name="Mol. Plant Pathol.">
        <title>A 20-kb lineage-specific genomic region tames virulence in pathogenic amphidiploid Verticillium longisporum.</title>
        <authorList>
            <person name="Harting R."/>
            <person name="Starke J."/>
            <person name="Kusch H."/>
            <person name="Poggeler S."/>
            <person name="Maurus I."/>
            <person name="Schluter R."/>
            <person name="Landesfeind M."/>
            <person name="Bulla I."/>
            <person name="Nowrousian M."/>
            <person name="de Jonge R."/>
            <person name="Stahlhut G."/>
            <person name="Hoff K.J."/>
            <person name="Asshauer K.P."/>
            <person name="Thurmer A."/>
            <person name="Stanke M."/>
            <person name="Daniel R."/>
            <person name="Morgenstern B."/>
            <person name="Thomma B.P.H.J."/>
            <person name="Kronstad J.W."/>
            <person name="Braus-Stromeyer S.A."/>
            <person name="Braus G.H."/>
        </authorList>
    </citation>
    <scope>NUCLEOTIDE SEQUENCE</scope>
    <source>
        <strain evidence="3">Vl32</strain>
    </source>
</reference>
<protein>
    <submittedName>
        <fullName evidence="3">Uncharacterized protein</fullName>
    </submittedName>
</protein>
<dbReference type="OrthoDB" id="4850018at2759"/>
<feature type="compositionally biased region" description="Basic and acidic residues" evidence="1">
    <location>
        <begin position="211"/>
        <end position="250"/>
    </location>
</feature>
<gene>
    <name evidence="3" type="ORF">HYQ45_011648</name>
</gene>